<feature type="signal peptide" evidence="2">
    <location>
        <begin position="1"/>
        <end position="34"/>
    </location>
</feature>
<dbReference type="GO" id="GO:0016787">
    <property type="term" value="F:hydrolase activity"/>
    <property type="evidence" value="ECO:0007669"/>
    <property type="project" value="UniProtKB-KW"/>
</dbReference>
<evidence type="ECO:0000313" key="3">
    <source>
        <dbReference type="EMBL" id="RFP77459.1"/>
    </source>
</evidence>
<dbReference type="InterPro" id="IPR029058">
    <property type="entry name" value="AB_hydrolase_fold"/>
</dbReference>
<feature type="compositionally biased region" description="Low complexity" evidence="1">
    <location>
        <begin position="35"/>
        <end position="44"/>
    </location>
</feature>
<keyword evidence="4" id="KW-1185">Reference proteome</keyword>
<dbReference type="SUPFAM" id="SSF53474">
    <property type="entry name" value="alpha/beta-Hydrolases"/>
    <property type="match status" value="1"/>
</dbReference>
<dbReference type="EMBL" id="QVLS01000011">
    <property type="protein sequence ID" value="RFP77459.1"/>
    <property type="molecule type" value="Genomic_DNA"/>
</dbReference>
<evidence type="ECO:0000313" key="4">
    <source>
        <dbReference type="Proteomes" id="UP000261931"/>
    </source>
</evidence>
<dbReference type="AlphaFoldDB" id="A0A372EGA2"/>
<keyword evidence="3" id="KW-0378">Hydrolase</keyword>
<dbReference type="Proteomes" id="UP000261931">
    <property type="component" value="Unassembled WGS sequence"/>
</dbReference>
<dbReference type="Gene3D" id="3.40.50.1820">
    <property type="entry name" value="alpha/beta hydrolase"/>
    <property type="match status" value="1"/>
</dbReference>
<keyword evidence="2" id="KW-0732">Signal</keyword>
<accession>A0A372EGA2</accession>
<organism evidence="3 4">
    <name type="scientific">Hydrogenophaga borbori</name>
    <dbReference type="NCBI Taxonomy" id="2294117"/>
    <lineage>
        <taxon>Bacteria</taxon>
        <taxon>Pseudomonadati</taxon>
        <taxon>Pseudomonadota</taxon>
        <taxon>Betaproteobacteria</taxon>
        <taxon>Burkholderiales</taxon>
        <taxon>Comamonadaceae</taxon>
        <taxon>Hydrogenophaga</taxon>
    </lineage>
</organism>
<sequence length="330" mass="34786">MVPGGPLRAKPWRGLPRAAAALLLACAAAVGAQAQPPLAAPDGPSAAPRAPWSRMDVPGSAPGRRVPVLRREASPDAAAPRVVVVPGSGCAGLGPIAPAYFAGLERAQVWVLHKPFTNPWVRTAPEGCGEAFARDDRPTRWQADALAALQALRASEPERPTWLVGISEGGDLLPALGQALGGSLRGLVLLSASGLDPAETLRLQAQRIGRPEAWAEIRAAAASARSDDALVHGRSLGHWRDLLAWRLFEPLTARPWAVWQWWGDADELIPAEAHERFAREAAARPARLCVRRWPGADHGLHRPGAGAAQSQLWRALLAATEAGGAACGPP</sequence>
<evidence type="ECO:0000256" key="1">
    <source>
        <dbReference type="SAM" id="MobiDB-lite"/>
    </source>
</evidence>
<evidence type="ECO:0000256" key="2">
    <source>
        <dbReference type="SAM" id="SignalP"/>
    </source>
</evidence>
<gene>
    <name evidence="3" type="ORF">DY262_17045</name>
</gene>
<comment type="caution">
    <text evidence="3">The sequence shown here is derived from an EMBL/GenBank/DDBJ whole genome shotgun (WGS) entry which is preliminary data.</text>
</comment>
<name>A0A372EGA2_9BURK</name>
<feature type="region of interest" description="Disordered" evidence="1">
    <location>
        <begin position="35"/>
        <end position="65"/>
    </location>
</feature>
<protein>
    <submittedName>
        <fullName evidence="3">Alpha/beta hydrolase</fullName>
    </submittedName>
</protein>
<proteinExistence type="predicted"/>
<reference evidence="3 4" key="1">
    <citation type="submission" date="2018-08" db="EMBL/GenBank/DDBJ databases">
        <title>Hydrogenophaga sp. LA-38 isolated from sludge.</title>
        <authorList>
            <person name="Im W.-T."/>
        </authorList>
    </citation>
    <scope>NUCLEOTIDE SEQUENCE [LARGE SCALE GENOMIC DNA]</scope>
    <source>
        <strain evidence="3 4">LA-38</strain>
    </source>
</reference>
<feature type="chain" id="PRO_5016951950" evidence="2">
    <location>
        <begin position="35"/>
        <end position="330"/>
    </location>
</feature>